<organism evidence="7 8">
    <name type="scientific">Bombiscardovia nodaiensis</name>
    <dbReference type="NCBI Taxonomy" id="2932181"/>
    <lineage>
        <taxon>Bacteria</taxon>
        <taxon>Bacillati</taxon>
        <taxon>Actinomycetota</taxon>
        <taxon>Actinomycetes</taxon>
        <taxon>Bifidobacteriales</taxon>
        <taxon>Bifidobacteriaceae</taxon>
        <taxon>Bombiscardovia</taxon>
    </lineage>
</organism>
<evidence type="ECO:0000256" key="5">
    <source>
        <dbReference type="SAM" id="MobiDB-lite"/>
    </source>
</evidence>
<feature type="compositionally biased region" description="Low complexity" evidence="5">
    <location>
        <begin position="249"/>
        <end position="258"/>
    </location>
</feature>
<keyword evidence="3 6" id="KW-1133">Transmembrane helix</keyword>
<feature type="transmembrane region" description="Helical" evidence="6">
    <location>
        <begin position="109"/>
        <end position="129"/>
    </location>
</feature>
<evidence type="ECO:0000313" key="8">
    <source>
        <dbReference type="Proteomes" id="UP001321766"/>
    </source>
</evidence>
<dbReference type="Proteomes" id="UP001321766">
    <property type="component" value="Chromosome"/>
</dbReference>
<feature type="transmembrane region" description="Helical" evidence="6">
    <location>
        <begin position="150"/>
        <end position="172"/>
    </location>
</feature>
<dbReference type="EMBL" id="AP026798">
    <property type="protein sequence ID" value="BDR52259.1"/>
    <property type="molecule type" value="Genomic_DNA"/>
</dbReference>
<evidence type="ECO:0000256" key="4">
    <source>
        <dbReference type="ARBA" id="ARBA00023136"/>
    </source>
</evidence>
<protein>
    <submittedName>
        <fullName evidence="7">Uncharacterized protein</fullName>
    </submittedName>
</protein>
<dbReference type="SUPFAM" id="SSF90123">
    <property type="entry name" value="ABC transporter transmembrane region"/>
    <property type="match status" value="1"/>
</dbReference>
<evidence type="ECO:0000256" key="3">
    <source>
        <dbReference type="ARBA" id="ARBA00022989"/>
    </source>
</evidence>
<feature type="region of interest" description="Disordered" evidence="5">
    <location>
        <begin position="1"/>
        <end position="34"/>
    </location>
</feature>
<proteinExistence type="predicted"/>
<reference evidence="7 8" key="1">
    <citation type="journal article" date="2023" name="Microbiol. Spectr.">
        <title>Symbiosis of Carpenter Bees with Uncharacterized Lactic Acid Bacteria Showing NAD Auxotrophy.</title>
        <authorList>
            <person name="Kawasaki S."/>
            <person name="Ozawa K."/>
            <person name="Mori T."/>
            <person name="Yamamoto A."/>
            <person name="Ito M."/>
            <person name="Ohkuma M."/>
            <person name="Sakamoto M."/>
            <person name="Matsutani M."/>
        </authorList>
    </citation>
    <scope>NUCLEOTIDE SEQUENCE [LARGE SCALE GENOMIC DNA]</scope>
    <source>
        <strain evidence="7 8">Kim37-2</strain>
    </source>
</reference>
<gene>
    <name evidence="7" type="ORF">KIM372_01660</name>
</gene>
<sequence>MVQVNANAPTSANANAQTPAQNQAPVQAGGTSAGQQIPEDTLFAVMFSDPMQWAQPGDADLPTKARKLLRWAEFLAFCAASFTLAFHLWIGNPISLGTHIVSWSKVSLTLFACWLLLLAVNAALGISLRNFSGRPTGRGQSRTKRISSRLTYALANAFVALATFPMCVIYLFTFDEYQLLQPASPGGCHLVLEIAPGWQDQQFSVYLQVPGRPLLQKTSIPSWTDQGAYLGEDSVTWEQNTAIFKRADSPSPADQAASGTTVTCPIAPSQPPPPKFATSNQSTASSSRQLLRPSACLPAALYPLSPLCLLCPLCPPHQLSHLTRARCPRQQNHPSSHTLDYVCIPPPHTLDYV</sequence>
<dbReference type="InterPro" id="IPR036640">
    <property type="entry name" value="ABC1_TM_sf"/>
</dbReference>
<feature type="region of interest" description="Disordered" evidence="5">
    <location>
        <begin position="247"/>
        <end position="284"/>
    </location>
</feature>
<keyword evidence="8" id="KW-1185">Reference proteome</keyword>
<evidence type="ECO:0000256" key="2">
    <source>
        <dbReference type="ARBA" id="ARBA00022692"/>
    </source>
</evidence>
<comment type="subcellular location">
    <subcellularLocation>
        <location evidence="1">Cell membrane</location>
        <topology evidence="1">Multi-pass membrane protein</topology>
    </subcellularLocation>
</comment>
<feature type="compositionally biased region" description="Low complexity" evidence="5">
    <location>
        <begin position="1"/>
        <end position="28"/>
    </location>
</feature>
<keyword evidence="4 6" id="KW-0472">Membrane</keyword>
<keyword evidence="2 6" id="KW-0812">Transmembrane</keyword>
<name>A0ABM8B5Z6_9BIFI</name>
<accession>A0ABM8B5Z6</accession>
<evidence type="ECO:0000256" key="6">
    <source>
        <dbReference type="SAM" id="Phobius"/>
    </source>
</evidence>
<evidence type="ECO:0000256" key="1">
    <source>
        <dbReference type="ARBA" id="ARBA00004651"/>
    </source>
</evidence>
<feature type="transmembrane region" description="Helical" evidence="6">
    <location>
        <begin position="71"/>
        <end position="89"/>
    </location>
</feature>
<evidence type="ECO:0000313" key="7">
    <source>
        <dbReference type="EMBL" id="BDR52259.1"/>
    </source>
</evidence>